<organism evidence="6 7">
    <name type="scientific">Alkalisalibacterium limincola</name>
    <dbReference type="NCBI Taxonomy" id="2699169"/>
    <lineage>
        <taxon>Bacteria</taxon>
        <taxon>Pseudomonadati</taxon>
        <taxon>Pseudomonadota</taxon>
        <taxon>Gammaproteobacteria</taxon>
        <taxon>Lysobacterales</taxon>
        <taxon>Lysobacteraceae</taxon>
        <taxon>Alkalisalibacterium</taxon>
    </lineage>
</organism>
<dbReference type="OrthoDB" id="9801912at2"/>
<protein>
    <submittedName>
        <fullName evidence="6">Peptide ABC transporter substrate-binding protein</fullName>
    </submittedName>
</protein>
<dbReference type="PANTHER" id="PTHR30290:SF10">
    <property type="entry name" value="PERIPLASMIC OLIGOPEPTIDE-BINDING PROTEIN-RELATED"/>
    <property type="match status" value="1"/>
</dbReference>
<comment type="subcellular location">
    <subcellularLocation>
        <location evidence="1">Cell envelope</location>
    </subcellularLocation>
</comment>
<proteinExistence type="inferred from homology"/>
<comment type="similarity">
    <text evidence="2">Belongs to the bacterial solute-binding protein 5 family.</text>
</comment>
<gene>
    <name evidence="6" type="ORF">FU658_03420</name>
</gene>
<dbReference type="GO" id="GO:0043190">
    <property type="term" value="C:ATP-binding cassette (ABC) transporter complex"/>
    <property type="evidence" value="ECO:0007669"/>
    <property type="project" value="InterPro"/>
</dbReference>
<dbReference type="InterPro" id="IPR039424">
    <property type="entry name" value="SBP_5"/>
</dbReference>
<evidence type="ECO:0000256" key="2">
    <source>
        <dbReference type="ARBA" id="ARBA00005695"/>
    </source>
</evidence>
<reference evidence="6 7" key="1">
    <citation type="submission" date="2019-08" db="EMBL/GenBank/DDBJ databases">
        <authorList>
            <person name="Karlyshev A.V."/>
        </authorList>
    </citation>
    <scope>NUCLEOTIDE SEQUENCE [LARGE SCALE GENOMIC DNA]</scope>
    <source>
        <strain evidence="6 7">Alg18-2.2</strain>
    </source>
</reference>
<dbReference type="InterPro" id="IPR030678">
    <property type="entry name" value="Peptide/Ni-bd"/>
</dbReference>
<dbReference type="Gene3D" id="3.10.105.10">
    <property type="entry name" value="Dipeptide-binding Protein, Domain 3"/>
    <property type="match status" value="1"/>
</dbReference>
<dbReference type="SUPFAM" id="SSF53850">
    <property type="entry name" value="Periplasmic binding protein-like II"/>
    <property type="match status" value="1"/>
</dbReference>
<dbReference type="Pfam" id="PF00496">
    <property type="entry name" value="SBP_bac_5"/>
    <property type="match status" value="1"/>
</dbReference>
<dbReference type="GO" id="GO:0015833">
    <property type="term" value="P:peptide transport"/>
    <property type="evidence" value="ECO:0007669"/>
    <property type="project" value="TreeGrafter"/>
</dbReference>
<dbReference type="CDD" id="cd08504">
    <property type="entry name" value="PBP2_OppA"/>
    <property type="match status" value="1"/>
</dbReference>
<evidence type="ECO:0000256" key="3">
    <source>
        <dbReference type="ARBA" id="ARBA00022448"/>
    </source>
</evidence>
<keyword evidence="7" id="KW-1185">Reference proteome</keyword>
<feature type="domain" description="Solute-binding protein family 5" evidence="5">
    <location>
        <begin position="128"/>
        <end position="504"/>
    </location>
</feature>
<dbReference type="AlphaFoldDB" id="A0A5C8KXU3"/>
<dbReference type="Gene3D" id="3.40.190.10">
    <property type="entry name" value="Periplasmic binding protein-like II"/>
    <property type="match status" value="1"/>
</dbReference>
<dbReference type="PIRSF" id="PIRSF002741">
    <property type="entry name" value="MppA"/>
    <property type="match status" value="1"/>
</dbReference>
<dbReference type="PANTHER" id="PTHR30290">
    <property type="entry name" value="PERIPLASMIC BINDING COMPONENT OF ABC TRANSPORTER"/>
    <property type="match status" value="1"/>
</dbReference>
<dbReference type="Proteomes" id="UP000321248">
    <property type="component" value="Unassembled WGS sequence"/>
</dbReference>
<accession>A0A5C8KXU3</accession>
<evidence type="ECO:0000256" key="4">
    <source>
        <dbReference type="ARBA" id="ARBA00022729"/>
    </source>
</evidence>
<dbReference type="GO" id="GO:0030288">
    <property type="term" value="C:outer membrane-bounded periplasmic space"/>
    <property type="evidence" value="ECO:0007669"/>
    <property type="project" value="UniProtKB-ARBA"/>
</dbReference>
<dbReference type="EMBL" id="VRTS01000002">
    <property type="protein sequence ID" value="TXK64894.1"/>
    <property type="molecule type" value="Genomic_DNA"/>
</dbReference>
<evidence type="ECO:0000313" key="7">
    <source>
        <dbReference type="Proteomes" id="UP000321248"/>
    </source>
</evidence>
<evidence type="ECO:0000313" key="6">
    <source>
        <dbReference type="EMBL" id="TXK64894.1"/>
    </source>
</evidence>
<evidence type="ECO:0000259" key="5">
    <source>
        <dbReference type="Pfam" id="PF00496"/>
    </source>
</evidence>
<keyword evidence="3" id="KW-0813">Transport</keyword>
<name>A0A5C8KXU3_9GAMM</name>
<dbReference type="InterPro" id="IPR000914">
    <property type="entry name" value="SBP_5_dom"/>
</dbReference>
<comment type="caution">
    <text evidence="6">The sequence shown here is derived from an EMBL/GenBank/DDBJ whole genome shotgun (WGS) entry which is preliminary data.</text>
</comment>
<dbReference type="GO" id="GO:1904680">
    <property type="term" value="F:peptide transmembrane transporter activity"/>
    <property type="evidence" value="ECO:0007669"/>
    <property type="project" value="TreeGrafter"/>
</dbReference>
<evidence type="ECO:0000256" key="1">
    <source>
        <dbReference type="ARBA" id="ARBA00004196"/>
    </source>
</evidence>
<keyword evidence="4" id="KW-0732">Signal</keyword>
<dbReference type="Gene3D" id="3.90.76.10">
    <property type="entry name" value="Dipeptide-binding Protein, Domain 1"/>
    <property type="match status" value="1"/>
</dbReference>
<sequence>MGVSSSWLGPDKGGVSLGNGSMMGAGRAFRKCRQRNSACRRHRRLGYPAPMRLPSGLVPACPLPACMVLACLLLAPALPAAASDATLHRGNGPEPSTLDAHRCPEIACANILRDLYEGLVADGPDGQPLPGLAREWGVSPDGLRWTFHLREGLRWSNGEPLDAHQVVASFRRAFEPATAAPHAALFDPLRNASRVQAGELPPEALGVSAADSRTVVFELTRSAPLPSLLSLPVAFVVHLPGIAAHGSQHTRPGRLVSNGAYRLSAWTPQSHVELERNPYFREAAPIPRVRFHATEDAGSELQRYLAGDLHITETVPPQPIEGLRERFGEQLRITPYLGSFWLGLNLTRPPFQDNPALREALSLAIDRDILTRHVTALGEVPAYALVPPGIAGYDGPSLPWADLTQDQRESLARQRFAEAGHGGDRPLVIELRYNTSTPHRRMALAVAAMWREVLGVRTRLRNEEWRVYVQNRRQRAITQAFRGGWIADLDDPRNFLTLFAGDTALNWSGHLDPGYDALIAAADKAPNASVRATHLAAAEARLLDAHAVIPLYFYTSKHLVRPEVQGWQDNALDRHPSRFLRLVEGGE</sequence>